<dbReference type="Proteomes" id="UP000036403">
    <property type="component" value="Unassembled WGS sequence"/>
</dbReference>
<protein>
    <submittedName>
        <fullName evidence="1">Axoneme-associated protein</fullName>
    </submittedName>
</protein>
<sequence length="264" mass="31454">MRLEVGDNIDSDHHPVIVRIKGGQGRETRRKKQRTNRVWVWSAKGREEFRKTIGDLEETDGGVADTWVKMKGRIKKVMEGGCQAKDRGRKRGWWDDECKEEKNKIRGELRKWKRGEGDGEAYRKAKGKYKKLTDRKRREENEKWEKELSEIKTEGQVWDVVRRERRRKKRVNEDIKMEEWDMYFRNLLGGVDEKVGGMGREIRGDEEGEISRDEINAVIRRQKDNKAVGMDEIPAEVWKYGGEKMEDWVWRTCNKIWRGEGWIE</sequence>
<name>A0A0J7KRM4_LASNI</name>
<gene>
    <name evidence="1" type="ORF">RF55_7065</name>
</gene>
<evidence type="ECO:0000313" key="1">
    <source>
        <dbReference type="EMBL" id="KMQ92889.1"/>
    </source>
</evidence>
<dbReference type="AlphaFoldDB" id="A0A0J7KRM4"/>
<dbReference type="EMBL" id="LBMM01004019">
    <property type="protein sequence ID" value="KMQ92889.1"/>
    <property type="molecule type" value="Genomic_DNA"/>
</dbReference>
<keyword evidence="2" id="KW-1185">Reference proteome</keyword>
<organism evidence="1 2">
    <name type="scientific">Lasius niger</name>
    <name type="common">Black garden ant</name>
    <dbReference type="NCBI Taxonomy" id="67767"/>
    <lineage>
        <taxon>Eukaryota</taxon>
        <taxon>Metazoa</taxon>
        <taxon>Ecdysozoa</taxon>
        <taxon>Arthropoda</taxon>
        <taxon>Hexapoda</taxon>
        <taxon>Insecta</taxon>
        <taxon>Pterygota</taxon>
        <taxon>Neoptera</taxon>
        <taxon>Endopterygota</taxon>
        <taxon>Hymenoptera</taxon>
        <taxon>Apocrita</taxon>
        <taxon>Aculeata</taxon>
        <taxon>Formicoidea</taxon>
        <taxon>Formicidae</taxon>
        <taxon>Formicinae</taxon>
        <taxon>Lasius</taxon>
        <taxon>Lasius</taxon>
    </lineage>
</organism>
<accession>A0A0J7KRM4</accession>
<evidence type="ECO:0000313" key="2">
    <source>
        <dbReference type="Proteomes" id="UP000036403"/>
    </source>
</evidence>
<dbReference type="OrthoDB" id="7701337at2759"/>
<reference evidence="1 2" key="1">
    <citation type="submission" date="2015-04" db="EMBL/GenBank/DDBJ databases">
        <title>Lasius niger genome sequencing.</title>
        <authorList>
            <person name="Konorov E.A."/>
            <person name="Nikitin M.A."/>
            <person name="Kirill M.V."/>
            <person name="Chang P."/>
        </authorList>
    </citation>
    <scope>NUCLEOTIDE SEQUENCE [LARGE SCALE GENOMIC DNA]</scope>
    <source>
        <tissue evidence="1">Whole</tissue>
    </source>
</reference>
<comment type="caution">
    <text evidence="1">The sequence shown here is derived from an EMBL/GenBank/DDBJ whole genome shotgun (WGS) entry which is preliminary data.</text>
</comment>
<dbReference type="PANTHER" id="PTHR19446">
    <property type="entry name" value="REVERSE TRANSCRIPTASES"/>
    <property type="match status" value="1"/>
</dbReference>
<dbReference type="PaxDb" id="67767-A0A0J7KRM4"/>
<proteinExistence type="predicted"/>